<evidence type="ECO:0000313" key="2">
    <source>
        <dbReference type="WBParaSite" id="Hba_01933"/>
    </source>
</evidence>
<organism evidence="1 2">
    <name type="scientific">Heterorhabditis bacteriophora</name>
    <name type="common">Entomopathogenic nematode worm</name>
    <dbReference type="NCBI Taxonomy" id="37862"/>
    <lineage>
        <taxon>Eukaryota</taxon>
        <taxon>Metazoa</taxon>
        <taxon>Ecdysozoa</taxon>
        <taxon>Nematoda</taxon>
        <taxon>Chromadorea</taxon>
        <taxon>Rhabditida</taxon>
        <taxon>Rhabditina</taxon>
        <taxon>Rhabditomorpha</taxon>
        <taxon>Strongyloidea</taxon>
        <taxon>Heterorhabditidae</taxon>
        <taxon>Heterorhabditis</taxon>
    </lineage>
</organism>
<dbReference type="WBParaSite" id="Hba_01933">
    <property type="protein sequence ID" value="Hba_01933"/>
    <property type="gene ID" value="Hba_01933"/>
</dbReference>
<dbReference type="AlphaFoldDB" id="A0A1I7WB52"/>
<sequence length="22" mass="2484">MRRLGVDPALHAHGLWTRGNLI</sequence>
<proteinExistence type="predicted"/>
<name>A0A1I7WB52_HETBA</name>
<keyword evidence="1" id="KW-1185">Reference proteome</keyword>
<accession>A0A1I7WB52</accession>
<dbReference type="Proteomes" id="UP000095283">
    <property type="component" value="Unplaced"/>
</dbReference>
<reference evidence="2" key="1">
    <citation type="submission" date="2016-11" db="UniProtKB">
        <authorList>
            <consortium name="WormBaseParasite"/>
        </authorList>
    </citation>
    <scope>IDENTIFICATION</scope>
</reference>
<protein>
    <submittedName>
        <fullName evidence="2">Transposase</fullName>
    </submittedName>
</protein>
<evidence type="ECO:0000313" key="1">
    <source>
        <dbReference type="Proteomes" id="UP000095283"/>
    </source>
</evidence>